<accession>K9W9N6</accession>
<dbReference type="Proteomes" id="UP000010471">
    <property type="component" value="Chromosome"/>
</dbReference>
<dbReference type="InterPro" id="IPR004365">
    <property type="entry name" value="NA-bd_OB_tRNA"/>
</dbReference>
<evidence type="ECO:0000259" key="3">
    <source>
        <dbReference type="Pfam" id="PF14579"/>
    </source>
</evidence>
<feature type="domain" description="DNA polymerase helix-hairpin-helix motif" evidence="3">
    <location>
        <begin position="90"/>
        <end position="179"/>
    </location>
</feature>
<dbReference type="Pfam" id="PF14579">
    <property type="entry name" value="HHH_6"/>
    <property type="match status" value="1"/>
</dbReference>
<dbReference type="OrthoDB" id="525324at2"/>
<feature type="domain" description="OB" evidence="2">
    <location>
        <begin position="285"/>
        <end position="360"/>
    </location>
</feature>
<dbReference type="InterPro" id="IPR030934">
    <property type="entry name" value="Intein_C"/>
</dbReference>
<protein>
    <submittedName>
        <fullName evidence="4">DNA polymerase III, alpha subunit</fullName>
    </submittedName>
</protein>
<reference evidence="4 5" key="1">
    <citation type="submission" date="2012-06" db="EMBL/GenBank/DDBJ databases">
        <title>Finished chromosome of genome of Microcoleus sp. PCC 7113.</title>
        <authorList>
            <consortium name="US DOE Joint Genome Institute"/>
            <person name="Gugger M."/>
            <person name="Coursin T."/>
            <person name="Rippka R."/>
            <person name="Tandeau De Marsac N."/>
            <person name="Huntemann M."/>
            <person name="Wei C.-L."/>
            <person name="Han J."/>
            <person name="Detter J.C."/>
            <person name="Han C."/>
            <person name="Tapia R."/>
            <person name="Chen A."/>
            <person name="Kyrpides N."/>
            <person name="Mavromatis K."/>
            <person name="Markowitz V."/>
            <person name="Szeto E."/>
            <person name="Ivanova N."/>
            <person name="Pagani I."/>
            <person name="Pati A."/>
            <person name="Goodwin L."/>
            <person name="Nordberg H.P."/>
            <person name="Cantor M.N."/>
            <person name="Hua S.X."/>
            <person name="Woyke T."/>
            <person name="Kerfeld C.A."/>
        </authorList>
    </citation>
    <scope>NUCLEOTIDE SEQUENCE [LARGE SCALE GENOMIC DNA]</scope>
    <source>
        <strain evidence="4 5">PCC 7113</strain>
    </source>
</reference>
<dbReference type="AlphaFoldDB" id="K9W9N6"/>
<evidence type="ECO:0000259" key="2">
    <source>
        <dbReference type="Pfam" id="PF01336"/>
    </source>
</evidence>
<organism evidence="4 5">
    <name type="scientific">Allocoleopsis franciscana PCC 7113</name>
    <dbReference type="NCBI Taxonomy" id="1173027"/>
    <lineage>
        <taxon>Bacteria</taxon>
        <taxon>Bacillati</taxon>
        <taxon>Cyanobacteriota</taxon>
        <taxon>Cyanophyceae</taxon>
        <taxon>Coleofasciculales</taxon>
        <taxon>Coleofasciculaceae</taxon>
        <taxon>Allocoleopsis</taxon>
        <taxon>Allocoleopsis franciscana</taxon>
    </lineage>
</organism>
<dbReference type="InterPro" id="IPR029460">
    <property type="entry name" value="DNAPol_HHH"/>
</dbReference>
<dbReference type="RefSeq" id="WP_015181128.1">
    <property type="nucleotide sequence ID" value="NC_019738.1"/>
</dbReference>
<evidence type="ECO:0000256" key="1">
    <source>
        <dbReference type="SAM" id="MobiDB-lite"/>
    </source>
</evidence>
<feature type="region of interest" description="Disordered" evidence="1">
    <location>
        <begin position="213"/>
        <end position="235"/>
    </location>
</feature>
<evidence type="ECO:0000313" key="5">
    <source>
        <dbReference type="Proteomes" id="UP000010471"/>
    </source>
</evidence>
<dbReference type="Gene3D" id="2.170.16.10">
    <property type="entry name" value="Hedgehog/Intein (Hint) domain"/>
    <property type="match status" value="1"/>
</dbReference>
<dbReference type="Gene3D" id="1.10.150.870">
    <property type="match status" value="1"/>
</dbReference>
<dbReference type="PATRIC" id="fig|1173027.3.peg.1181"/>
<evidence type="ECO:0000313" key="4">
    <source>
        <dbReference type="EMBL" id="AFZ16968.1"/>
    </source>
</evidence>
<dbReference type="HOGENOM" id="CLU_001600_5_1_3"/>
<gene>
    <name evidence="4" type="ORF">Mic7113_1074</name>
</gene>
<keyword evidence="5" id="KW-1185">Reference proteome</keyword>
<dbReference type="GO" id="GO:0006260">
    <property type="term" value="P:DNA replication"/>
    <property type="evidence" value="ECO:0007669"/>
    <property type="project" value="InterPro"/>
</dbReference>
<dbReference type="NCBIfam" id="NF005616">
    <property type="entry name" value="PRK07373.1"/>
    <property type="match status" value="1"/>
</dbReference>
<dbReference type="STRING" id="1173027.Mic7113_1074"/>
<dbReference type="eggNOG" id="COG0587">
    <property type="taxonomic scope" value="Bacteria"/>
</dbReference>
<dbReference type="Pfam" id="PF01336">
    <property type="entry name" value="tRNA_anti-codon"/>
    <property type="match status" value="1"/>
</dbReference>
<dbReference type="PANTHER" id="PTHR32294:SF0">
    <property type="entry name" value="DNA POLYMERASE III SUBUNIT ALPHA"/>
    <property type="match status" value="1"/>
</dbReference>
<dbReference type="KEGG" id="mic:Mic7113_1074"/>
<dbReference type="CDD" id="cd04485">
    <property type="entry name" value="DnaE_OBF"/>
    <property type="match status" value="1"/>
</dbReference>
<dbReference type="InterPro" id="IPR004805">
    <property type="entry name" value="DnaE2/DnaE/PolC"/>
</dbReference>
<dbReference type="NCBIfam" id="TIGR01443">
    <property type="entry name" value="intein_Cterm"/>
    <property type="match status" value="1"/>
</dbReference>
<sequence>MVKIVRRKSLGIQTVYDIGVERDHNFLLANGLVASNCFNKSHSTAYGYVTYQTAYLKANYPVEYMAALLTGSSGNQDKVQKYIATCSKMGIDVLKPDINHSEIDFTPVSRKILFGLSAIRNLGQGAIECILNAREEGGAFQSLADFCDRVDLRTVNRRALEALIYCGAFDSLSSNRKQLIEYLDIVISWAHDRAKDRDSGQTTIFDILGSTNGSKNSKDAALESAPKPPDIQDYTPQEKLRLEKELLGFYVSDHPLKSALQATKVLSPISLSDLAEHGKRTTISVIVMLTEIKPIVTKKGDRMAIVQMEDLSGQAEGVVFPATYERIENFIKPDTRLIVWGKVDKREDQAQMIIEDAELIEKVPMVIVELAPQRVTKSELNQLKSILQAHSGQKNQAKVPVLATVAVPNYQQFVRFNAKYWVHDCTTAVAALNRAGFSARTSALVGTKD</sequence>
<dbReference type="GO" id="GO:0008408">
    <property type="term" value="F:3'-5' exonuclease activity"/>
    <property type="evidence" value="ECO:0007669"/>
    <property type="project" value="InterPro"/>
</dbReference>
<proteinExistence type="predicted"/>
<dbReference type="PANTHER" id="PTHR32294">
    <property type="entry name" value="DNA POLYMERASE III SUBUNIT ALPHA"/>
    <property type="match status" value="1"/>
</dbReference>
<name>K9W9N6_9CYAN</name>
<dbReference type="PROSITE" id="PS50818">
    <property type="entry name" value="INTEIN_C_TER"/>
    <property type="match status" value="1"/>
</dbReference>
<dbReference type="EMBL" id="CP003630">
    <property type="protein sequence ID" value="AFZ16968.1"/>
    <property type="molecule type" value="Genomic_DNA"/>
</dbReference>
<dbReference type="GO" id="GO:0003676">
    <property type="term" value="F:nucleic acid binding"/>
    <property type="evidence" value="ECO:0007669"/>
    <property type="project" value="InterPro"/>
</dbReference>